<evidence type="ECO:0000313" key="4">
    <source>
        <dbReference type="EMBL" id="CAE0770318.1"/>
    </source>
</evidence>
<dbReference type="InterPro" id="IPR047150">
    <property type="entry name" value="SGT"/>
</dbReference>
<dbReference type="InterPro" id="IPR019734">
    <property type="entry name" value="TPR_rpt"/>
</dbReference>
<reference evidence="4" key="1">
    <citation type="submission" date="2021-01" db="EMBL/GenBank/DDBJ databases">
        <authorList>
            <person name="Corre E."/>
            <person name="Pelletier E."/>
            <person name="Niang G."/>
            <person name="Scheremetjew M."/>
            <person name="Finn R."/>
            <person name="Kale V."/>
            <person name="Holt S."/>
            <person name="Cochrane G."/>
            <person name="Meng A."/>
            <person name="Brown T."/>
            <person name="Cohen L."/>
        </authorList>
    </citation>
    <scope>NUCLEOTIDE SEQUENCE</scope>
    <source>
        <strain evidence="4">CCMP645</strain>
    </source>
</reference>
<keyword evidence="2 3" id="KW-0802">TPR repeat</keyword>
<dbReference type="PANTHER" id="PTHR45831">
    <property type="entry name" value="LD24721P"/>
    <property type="match status" value="1"/>
</dbReference>
<dbReference type="PANTHER" id="PTHR45831:SF4">
    <property type="match status" value="1"/>
</dbReference>
<gene>
    <name evidence="4" type="ORF">PCAR00345_LOCUS22930</name>
</gene>
<dbReference type="GO" id="GO:0072380">
    <property type="term" value="C:TRC complex"/>
    <property type="evidence" value="ECO:0007669"/>
    <property type="project" value="TreeGrafter"/>
</dbReference>
<dbReference type="Gene3D" id="1.25.40.10">
    <property type="entry name" value="Tetratricopeptide repeat domain"/>
    <property type="match status" value="1"/>
</dbReference>
<dbReference type="GO" id="GO:0060090">
    <property type="term" value="F:molecular adaptor activity"/>
    <property type="evidence" value="ECO:0007669"/>
    <property type="project" value="TreeGrafter"/>
</dbReference>
<evidence type="ECO:0000256" key="3">
    <source>
        <dbReference type="PROSITE-ProRule" id="PRU00339"/>
    </source>
</evidence>
<evidence type="ECO:0000256" key="2">
    <source>
        <dbReference type="ARBA" id="ARBA00022803"/>
    </source>
</evidence>
<dbReference type="AlphaFoldDB" id="A0A7S4BM42"/>
<evidence type="ECO:0000256" key="1">
    <source>
        <dbReference type="ARBA" id="ARBA00022737"/>
    </source>
</evidence>
<sequence length="165" mass="18133">MEGEHTLLQAITALKAEGNKHYAAGEYQEAAAVYSKAVRQLPDPEEDDVPPALASQAAVILCNRSATYMHLKKAVAALADAQLAADFDAANWKAHWRTGLALMMMEPRLERSEQAVAAFKRTQDCTTLPESERQNVSQALARAQYRLEQGRDALDMPDMANCVLC</sequence>
<dbReference type="PROSITE" id="PS50005">
    <property type="entry name" value="TPR"/>
    <property type="match status" value="1"/>
</dbReference>
<keyword evidence="1" id="KW-0677">Repeat</keyword>
<proteinExistence type="predicted"/>
<dbReference type="GO" id="GO:0006620">
    <property type="term" value="P:post-translational protein targeting to endoplasmic reticulum membrane"/>
    <property type="evidence" value="ECO:0007669"/>
    <property type="project" value="TreeGrafter"/>
</dbReference>
<organism evidence="4">
    <name type="scientific">Chrysotila carterae</name>
    <name type="common">Marine alga</name>
    <name type="synonym">Syracosphaera carterae</name>
    <dbReference type="NCBI Taxonomy" id="13221"/>
    <lineage>
        <taxon>Eukaryota</taxon>
        <taxon>Haptista</taxon>
        <taxon>Haptophyta</taxon>
        <taxon>Prymnesiophyceae</taxon>
        <taxon>Isochrysidales</taxon>
        <taxon>Isochrysidaceae</taxon>
        <taxon>Chrysotila</taxon>
    </lineage>
</organism>
<name>A0A7S4BM42_CHRCT</name>
<feature type="repeat" description="TPR" evidence="3">
    <location>
        <begin position="11"/>
        <end position="44"/>
    </location>
</feature>
<dbReference type="SUPFAM" id="SSF48452">
    <property type="entry name" value="TPR-like"/>
    <property type="match status" value="1"/>
</dbReference>
<dbReference type="EMBL" id="HBIZ01035989">
    <property type="protein sequence ID" value="CAE0770318.1"/>
    <property type="molecule type" value="Transcribed_RNA"/>
</dbReference>
<dbReference type="GO" id="GO:0016020">
    <property type="term" value="C:membrane"/>
    <property type="evidence" value="ECO:0007669"/>
    <property type="project" value="TreeGrafter"/>
</dbReference>
<protein>
    <submittedName>
        <fullName evidence="4">Uncharacterized protein</fullName>
    </submittedName>
</protein>
<accession>A0A7S4BM42</accession>
<dbReference type="SMART" id="SM00028">
    <property type="entry name" value="TPR"/>
    <property type="match status" value="2"/>
</dbReference>
<dbReference type="InterPro" id="IPR011990">
    <property type="entry name" value="TPR-like_helical_dom_sf"/>
</dbReference>